<gene>
    <name evidence="2" type="ORF">M0813_19536</name>
</gene>
<evidence type="ECO:0000256" key="1">
    <source>
        <dbReference type="SAM" id="MobiDB-lite"/>
    </source>
</evidence>
<evidence type="ECO:0000313" key="3">
    <source>
        <dbReference type="Proteomes" id="UP001150062"/>
    </source>
</evidence>
<organism evidence="2 3">
    <name type="scientific">Anaeramoeba flamelloides</name>
    <dbReference type="NCBI Taxonomy" id="1746091"/>
    <lineage>
        <taxon>Eukaryota</taxon>
        <taxon>Metamonada</taxon>
        <taxon>Anaeramoebidae</taxon>
        <taxon>Anaeramoeba</taxon>
    </lineage>
</organism>
<feature type="region of interest" description="Disordered" evidence="1">
    <location>
        <begin position="1"/>
        <end position="51"/>
    </location>
</feature>
<evidence type="ECO:0000313" key="2">
    <source>
        <dbReference type="EMBL" id="KAJ6246396.1"/>
    </source>
</evidence>
<comment type="caution">
    <text evidence="2">The sequence shown here is derived from an EMBL/GenBank/DDBJ whole genome shotgun (WGS) entry which is preliminary data.</text>
</comment>
<dbReference type="Proteomes" id="UP001150062">
    <property type="component" value="Unassembled WGS sequence"/>
</dbReference>
<proteinExistence type="predicted"/>
<name>A0ABQ8YP54_9EUKA</name>
<keyword evidence="3" id="KW-1185">Reference proteome</keyword>
<dbReference type="EMBL" id="JAOAOG010000136">
    <property type="protein sequence ID" value="KAJ6246396.1"/>
    <property type="molecule type" value="Genomic_DNA"/>
</dbReference>
<reference evidence="2" key="1">
    <citation type="submission" date="2022-08" db="EMBL/GenBank/DDBJ databases">
        <title>Novel sulfate-reducing endosymbionts in the free-living metamonad Anaeramoeba.</title>
        <authorList>
            <person name="Jerlstrom-Hultqvist J."/>
            <person name="Cepicka I."/>
            <person name="Gallot-Lavallee L."/>
            <person name="Salas-Leiva D."/>
            <person name="Curtis B.A."/>
            <person name="Zahonova K."/>
            <person name="Pipaliya S."/>
            <person name="Dacks J."/>
            <person name="Roger A.J."/>
        </authorList>
    </citation>
    <scope>NUCLEOTIDE SEQUENCE</scope>
    <source>
        <strain evidence="2">Schooner1</strain>
    </source>
</reference>
<accession>A0ABQ8YP54</accession>
<sequence>MYDREKNKTSKHKTQEKDRKRQEQEQERNKRRTENKQRQKEMFKKTDKSYQKSLEQVKQRGEDGHLCSEMLHEHQRNCKRWAGSGGLPLHMDSYYSKRPHTHLMMV</sequence>
<protein>
    <submittedName>
        <fullName evidence="2">Uncharacterized protein</fullName>
    </submittedName>
</protein>